<evidence type="ECO:0000313" key="1">
    <source>
        <dbReference type="EMBL" id="TWW75402.1"/>
    </source>
</evidence>
<organism evidence="1 2">
    <name type="scientific">Takifugu flavidus</name>
    <name type="common">sansaifugu</name>
    <dbReference type="NCBI Taxonomy" id="433684"/>
    <lineage>
        <taxon>Eukaryota</taxon>
        <taxon>Metazoa</taxon>
        <taxon>Chordata</taxon>
        <taxon>Craniata</taxon>
        <taxon>Vertebrata</taxon>
        <taxon>Euteleostomi</taxon>
        <taxon>Actinopterygii</taxon>
        <taxon>Neopterygii</taxon>
        <taxon>Teleostei</taxon>
        <taxon>Neoteleostei</taxon>
        <taxon>Acanthomorphata</taxon>
        <taxon>Eupercaria</taxon>
        <taxon>Tetraodontiformes</taxon>
        <taxon>Tetradontoidea</taxon>
        <taxon>Tetraodontidae</taxon>
        <taxon>Takifugu</taxon>
    </lineage>
</organism>
<proteinExistence type="predicted"/>
<sequence length="144" mass="15669">MLLLQVVGPLETGVSTWLVRKGVIGRNSLPDQNQSGVQLLDFCASRSLAITNTISNIRLFIGALGTMTAWASFDHVPRTVGDIKSEEVMFRSTIVEAAVASCGCKVAGAGRGRNPHTRWWTPEVRGAIRLKKEAYRSWLVCGSP</sequence>
<dbReference type="AlphaFoldDB" id="A0A5C6P6U5"/>
<gene>
    <name evidence="1" type="ORF">D4764_13G0000640</name>
</gene>
<keyword evidence="2" id="KW-1185">Reference proteome</keyword>
<accession>A0A5C6P6U5</accession>
<evidence type="ECO:0000313" key="2">
    <source>
        <dbReference type="Proteomes" id="UP000324091"/>
    </source>
</evidence>
<dbReference type="Proteomes" id="UP000324091">
    <property type="component" value="Chromosome 13"/>
</dbReference>
<dbReference type="EMBL" id="RHFK02000005">
    <property type="protein sequence ID" value="TWW75402.1"/>
    <property type="molecule type" value="Genomic_DNA"/>
</dbReference>
<name>A0A5C6P6U5_9TELE</name>
<comment type="caution">
    <text evidence="1">The sequence shown here is derived from an EMBL/GenBank/DDBJ whole genome shotgun (WGS) entry which is preliminary data.</text>
</comment>
<reference evidence="1 2" key="1">
    <citation type="submission" date="2019-04" db="EMBL/GenBank/DDBJ databases">
        <title>Chromosome genome assembly for Takifugu flavidus.</title>
        <authorList>
            <person name="Xiao S."/>
        </authorList>
    </citation>
    <scope>NUCLEOTIDE SEQUENCE [LARGE SCALE GENOMIC DNA]</scope>
    <source>
        <strain evidence="1">HTHZ2018</strain>
        <tissue evidence="1">Muscle</tissue>
    </source>
</reference>
<protein>
    <submittedName>
        <fullName evidence="1">Uncharacterized protein</fullName>
    </submittedName>
</protein>